<name>A0A4Y2QE36_ARAVE</name>
<dbReference type="AlphaFoldDB" id="A0A4Y2QE36"/>
<dbReference type="Proteomes" id="UP000499080">
    <property type="component" value="Unassembled WGS sequence"/>
</dbReference>
<organism evidence="1 2">
    <name type="scientific">Araneus ventricosus</name>
    <name type="common">Orbweaver spider</name>
    <name type="synonym">Epeira ventricosa</name>
    <dbReference type="NCBI Taxonomy" id="182803"/>
    <lineage>
        <taxon>Eukaryota</taxon>
        <taxon>Metazoa</taxon>
        <taxon>Ecdysozoa</taxon>
        <taxon>Arthropoda</taxon>
        <taxon>Chelicerata</taxon>
        <taxon>Arachnida</taxon>
        <taxon>Araneae</taxon>
        <taxon>Araneomorphae</taxon>
        <taxon>Entelegynae</taxon>
        <taxon>Araneoidea</taxon>
        <taxon>Araneidae</taxon>
        <taxon>Araneus</taxon>
    </lineage>
</organism>
<evidence type="ECO:0000313" key="1">
    <source>
        <dbReference type="EMBL" id="GBN61859.1"/>
    </source>
</evidence>
<proteinExistence type="predicted"/>
<sequence length="110" mass="12479">MLSRQFISSPFHSICPSTGFFHPFKSKNQARRSFESPKFDTTASLSPPIFPHSADFRLDSLVAGSHSSQTFDLPLPSHQGPNLESEQEVLEFDFVGNPDFPSRYAVFHWF</sequence>
<gene>
    <name evidence="1" type="ORF">AVEN_52337_1</name>
</gene>
<accession>A0A4Y2QE36</accession>
<protein>
    <submittedName>
        <fullName evidence="1">Uncharacterized protein</fullName>
    </submittedName>
</protein>
<comment type="caution">
    <text evidence="1">The sequence shown here is derived from an EMBL/GenBank/DDBJ whole genome shotgun (WGS) entry which is preliminary data.</text>
</comment>
<reference evidence="1 2" key="1">
    <citation type="journal article" date="2019" name="Sci. Rep.">
        <title>Orb-weaving spider Araneus ventricosus genome elucidates the spidroin gene catalogue.</title>
        <authorList>
            <person name="Kono N."/>
            <person name="Nakamura H."/>
            <person name="Ohtoshi R."/>
            <person name="Moran D.A.P."/>
            <person name="Shinohara A."/>
            <person name="Yoshida Y."/>
            <person name="Fujiwara M."/>
            <person name="Mori M."/>
            <person name="Tomita M."/>
            <person name="Arakawa K."/>
        </authorList>
    </citation>
    <scope>NUCLEOTIDE SEQUENCE [LARGE SCALE GENOMIC DNA]</scope>
</reference>
<evidence type="ECO:0000313" key="2">
    <source>
        <dbReference type="Proteomes" id="UP000499080"/>
    </source>
</evidence>
<dbReference type="EMBL" id="BGPR01013708">
    <property type="protein sequence ID" value="GBN61859.1"/>
    <property type="molecule type" value="Genomic_DNA"/>
</dbReference>
<keyword evidence="2" id="KW-1185">Reference proteome</keyword>